<organism evidence="2 3">
    <name type="scientific">Linnemannia gamsii</name>
    <dbReference type="NCBI Taxonomy" id="64522"/>
    <lineage>
        <taxon>Eukaryota</taxon>
        <taxon>Fungi</taxon>
        <taxon>Fungi incertae sedis</taxon>
        <taxon>Mucoromycota</taxon>
        <taxon>Mortierellomycotina</taxon>
        <taxon>Mortierellomycetes</taxon>
        <taxon>Mortierellales</taxon>
        <taxon>Mortierellaceae</taxon>
        <taxon>Linnemannia</taxon>
    </lineage>
</organism>
<gene>
    <name evidence="2" type="ORF">BGZ97_003068</name>
</gene>
<feature type="compositionally biased region" description="Low complexity" evidence="1">
    <location>
        <begin position="58"/>
        <end position="75"/>
    </location>
</feature>
<keyword evidence="3" id="KW-1185">Reference proteome</keyword>
<proteinExistence type="predicted"/>
<dbReference type="OrthoDB" id="2449072at2759"/>
<dbReference type="EMBL" id="JAAAIN010001706">
    <property type="protein sequence ID" value="KAG0300840.1"/>
    <property type="molecule type" value="Genomic_DNA"/>
</dbReference>
<feature type="compositionally biased region" description="Polar residues" evidence="1">
    <location>
        <begin position="34"/>
        <end position="47"/>
    </location>
</feature>
<name>A0A9P6UHZ9_9FUNG</name>
<evidence type="ECO:0000313" key="3">
    <source>
        <dbReference type="Proteomes" id="UP000823405"/>
    </source>
</evidence>
<protein>
    <submittedName>
        <fullName evidence="2">Uncharacterized protein</fullName>
    </submittedName>
</protein>
<dbReference type="AlphaFoldDB" id="A0A9P6UHZ9"/>
<accession>A0A9P6UHZ9</accession>
<comment type="caution">
    <text evidence="2">The sequence shown here is derived from an EMBL/GenBank/DDBJ whole genome shotgun (WGS) entry which is preliminary data.</text>
</comment>
<reference evidence="2" key="1">
    <citation type="journal article" date="2020" name="Fungal Divers.">
        <title>Resolving the Mortierellaceae phylogeny through synthesis of multi-gene phylogenetics and phylogenomics.</title>
        <authorList>
            <person name="Vandepol N."/>
            <person name="Liber J."/>
            <person name="Desiro A."/>
            <person name="Na H."/>
            <person name="Kennedy M."/>
            <person name="Barry K."/>
            <person name="Grigoriev I.V."/>
            <person name="Miller A.N."/>
            <person name="O'Donnell K."/>
            <person name="Stajich J.E."/>
            <person name="Bonito G."/>
        </authorList>
    </citation>
    <scope>NUCLEOTIDE SEQUENCE</scope>
    <source>
        <strain evidence="2">NVP60</strain>
    </source>
</reference>
<feature type="compositionally biased region" description="Gly residues" evidence="1">
    <location>
        <begin position="84"/>
        <end position="93"/>
    </location>
</feature>
<sequence>MSSSAMAAILASVEQITNTNNETIAPNGPHPVNGTHSGRSTNNSTLRSIFKVGGGGSSSTSSSSSSCAANSSSTSRQGSILKRAGGGSSGGGNNDTATAAQEAAAAAAAASSGRRASDGGSILSHFAARQQYQYLHPVPPTHNRGHRHSVHGGITQPGQPEPPALPTLPLKIVKVTLNQQQGANSTLKKIFERLSEAWDSHHHFSQEHPSAATTTA</sequence>
<evidence type="ECO:0000256" key="1">
    <source>
        <dbReference type="SAM" id="MobiDB-lite"/>
    </source>
</evidence>
<dbReference type="Proteomes" id="UP000823405">
    <property type="component" value="Unassembled WGS sequence"/>
</dbReference>
<feature type="region of interest" description="Disordered" evidence="1">
    <location>
        <begin position="20"/>
        <end position="96"/>
    </location>
</feature>
<evidence type="ECO:0000313" key="2">
    <source>
        <dbReference type="EMBL" id="KAG0300840.1"/>
    </source>
</evidence>